<dbReference type="OrthoDB" id="2266637at2759"/>
<dbReference type="EMBL" id="KZ308392">
    <property type="protein sequence ID" value="KAG8228848.1"/>
    <property type="molecule type" value="Genomic_DNA"/>
</dbReference>
<gene>
    <name evidence="1" type="ORF">J437_LFUL008344</name>
</gene>
<comment type="caution">
    <text evidence="1">The sequence shown here is derived from an EMBL/GenBank/DDBJ whole genome shotgun (WGS) entry which is preliminary data.</text>
</comment>
<name>A0A8K0K6L0_LADFU</name>
<dbReference type="PANTHER" id="PTHR33939:SF1">
    <property type="entry name" value="DUF4371 DOMAIN-CONTAINING PROTEIN"/>
    <property type="match status" value="1"/>
</dbReference>
<dbReference type="InterPro" id="IPR036397">
    <property type="entry name" value="RNaseH_sf"/>
</dbReference>
<protein>
    <recommendedName>
        <fullName evidence="3">Tc1-like transposase DDE domain-containing protein</fullName>
    </recommendedName>
</protein>
<organism evidence="1 2">
    <name type="scientific">Ladona fulva</name>
    <name type="common">Scarce chaser dragonfly</name>
    <name type="synonym">Libellula fulva</name>
    <dbReference type="NCBI Taxonomy" id="123851"/>
    <lineage>
        <taxon>Eukaryota</taxon>
        <taxon>Metazoa</taxon>
        <taxon>Ecdysozoa</taxon>
        <taxon>Arthropoda</taxon>
        <taxon>Hexapoda</taxon>
        <taxon>Insecta</taxon>
        <taxon>Pterygota</taxon>
        <taxon>Palaeoptera</taxon>
        <taxon>Odonata</taxon>
        <taxon>Epiprocta</taxon>
        <taxon>Anisoptera</taxon>
        <taxon>Libelluloidea</taxon>
        <taxon>Libellulidae</taxon>
        <taxon>Ladona</taxon>
    </lineage>
</organism>
<dbReference type="Gene3D" id="3.30.420.10">
    <property type="entry name" value="Ribonuclease H-like superfamily/Ribonuclease H"/>
    <property type="match status" value="1"/>
</dbReference>
<reference evidence="1" key="2">
    <citation type="submission" date="2017-10" db="EMBL/GenBank/DDBJ databases">
        <title>Ladona fulva Genome sequencing and assembly.</title>
        <authorList>
            <person name="Murali S."/>
            <person name="Richards S."/>
            <person name="Bandaranaike D."/>
            <person name="Bellair M."/>
            <person name="Blankenburg K."/>
            <person name="Chao H."/>
            <person name="Dinh H."/>
            <person name="Doddapaneni H."/>
            <person name="Dugan-Rocha S."/>
            <person name="Elkadiri S."/>
            <person name="Gnanaolivu R."/>
            <person name="Hernandez B."/>
            <person name="Skinner E."/>
            <person name="Javaid M."/>
            <person name="Lee S."/>
            <person name="Li M."/>
            <person name="Ming W."/>
            <person name="Munidasa M."/>
            <person name="Muniz J."/>
            <person name="Nguyen L."/>
            <person name="Hughes D."/>
            <person name="Osuji N."/>
            <person name="Pu L.-L."/>
            <person name="Puazo M."/>
            <person name="Qu C."/>
            <person name="Quiroz J."/>
            <person name="Raj R."/>
            <person name="Weissenberger G."/>
            <person name="Xin Y."/>
            <person name="Zou X."/>
            <person name="Han Y."/>
            <person name="Worley K."/>
            <person name="Muzny D."/>
            <person name="Gibbs R."/>
        </authorList>
    </citation>
    <scope>NUCLEOTIDE SEQUENCE</scope>
    <source>
        <strain evidence="1">Sampled in the wild</strain>
    </source>
</reference>
<evidence type="ECO:0000313" key="1">
    <source>
        <dbReference type="EMBL" id="KAG8228848.1"/>
    </source>
</evidence>
<sequence length="216" mass="23930">MTPAAALENNNYCNHLGTYKHPYELGLAAAEVDAFDASEGVDVGGRTGASGLVVDSETKHQAQLAGLSTGLKIPRGRGLRFVILHAGSARGFVKGAKLVYLAKKRSGDYHDEMVSRQIEEWFKSQLLPNIAEGSIIVMDNATYHSMNREQIPTSSNNKLDMENWLKSKDIAYPERSLKIELLRIINSVREKYTSYEVDELAKERNTIVCLISSISL</sequence>
<dbReference type="AlphaFoldDB" id="A0A8K0K6L0"/>
<dbReference type="PANTHER" id="PTHR33939">
    <property type="entry name" value="PROTEIN CBG22215"/>
    <property type="match status" value="1"/>
</dbReference>
<reference evidence="1" key="1">
    <citation type="submission" date="2013-04" db="EMBL/GenBank/DDBJ databases">
        <authorList>
            <person name="Qu J."/>
            <person name="Murali S.C."/>
            <person name="Bandaranaike D."/>
            <person name="Bellair M."/>
            <person name="Blankenburg K."/>
            <person name="Chao H."/>
            <person name="Dinh H."/>
            <person name="Doddapaneni H."/>
            <person name="Downs B."/>
            <person name="Dugan-Rocha S."/>
            <person name="Elkadiri S."/>
            <person name="Gnanaolivu R.D."/>
            <person name="Hernandez B."/>
            <person name="Javaid M."/>
            <person name="Jayaseelan J.C."/>
            <person name="Lee S."/>
            <person name="Li M."/>
            <person name="Ming W."/>
            <person name="Munidasa M."/>
            <person name="Muniz J."/>
            <person name="Nguyen L."/>
            <person name="Ongeri F."/>
            <person name="Osuji N."/>
            <person name="Pu L.-L."/>
            <person name="Puazo M."/>
            <person name="Qu C."/>
            <person name="Quiroz J."/>
            <person name="Raj R."/>
            <person name="Weissenberger G."/>
            <person name="Xin Y."/>
            <person name="Zou X."/>
            <person name="Han Y."/>
            <person name="Richards S."/>
            <person name="Worley K."/>
            <person name="Muzny D."/>
            <person name="Gibbs R."/>
        </authorList>
    </citation>
    <scope>NUCLEOTIDE SEQUENCE</scope>
    <source>
        <strain evidence="1">Sampled in the wild</strain>
    </source>
</reference>
<accession>A0A8K0K6L0</accession>
<dbReference type="GO" id="GO:0003676">
    <property type="term" value="F:nucleic acid binding"/>
    <property type="evidence" value="ECO:0007669"/>
    <property type="project" value="InterPro"/>
</dbReference>
<evidence type="ECO:0008006" key="3">
    <source>
        <dbReference type="Google" id="ProtNLM"/>
    </source>
</evidence>
<evidence type="ECO:0000313" key="2">
    <source>
        <dbReference type="Proteomes" id="UP000792457"/>
    </source>
</evidence>
<proteinExistence type="predicted"/>
<dbReference type="Proteomes" id="UP000792457">
    <property type="component" value="Unassembled WGS sequence"/>
</dbReference>
<keyword evidence="2" id="KW-1185">Reference proteome</keyword>